<comment type="caution">
    <text evidence="1">The sequence shown here is derived from an EMBL/GenBank/DDBJ whole genome shotgun (WGS) entry which is preliminary data.</text>
</comment>
<dbReference type="EMBL" id="CM039436">
    <property type="protein sequence ID" value="KAI4313864.1"/>
    <property type="molecule type" value="Genomic_DNA"/>
</dbReference>
<organism evidence="1 2">
    <name type="scientific">Bauhinia variegata</name>
    <name type="common">Purple orchid tree</name>
    <name type="synonym">Phanera variegata</name>
    <dbReference type="NCBI Taxonomy" id="167791"/>
    <lineage>
        <taxon>Eukaryota</taxon>
        <taxon>Viridiplantae</taxon>
        <taxon>Streptophyta</taxon>
        <taxon>Embryophyta</taxon>
        <taxon>Tracheophyta</taxon>
        <taxon>Spermatophyta</taxon>
        <taxon>Magnoliopsida</taxon>
        <taxon>eudicotyledons</taxon>
        <taxon>Gunneridae</taxon>
        <taxon>Pentapetalae</taxon>
        <taxon>rosids</taxon>
        <taxon>fabids</taxon>
        <taxon>Fabales</taxon>
        <taxon>Fabaceae</taxon>
        <taxon>Cercidoideae</taxon>
        <taxon>Cercideae</taxon>
        <taxon>Bauhiniinae</taxon>
        <taxon>Bauhinia</taxon>
    </lineage>
</organism>
<dbReference type="Proteomes" id="UP000828941">
    <property type="component" value="Chromosome 11"/>
</dbReference>
<evidence type="ECO:0000313" key="2">
    <source>
        <dbReference type="Proteomes" id="UP000828941"/>
    </source>
</evidence>
<protein>
    <submittedName>
        <fullName evidence="1">Uncharacterized protein</fullName>
    </submittedName>
</protein>
<proteinExistence type="predicted"/>
<sequence>MKDRPPPSPHGEIYVPPHHRLRSVTSSANGKTSPGPIDSKLRKSQAEVLKPEDTILAHSQTQLQQEQIHKGNSGNVSAYDDGISDNGADREFDTSSLTSAYPNDNADEWKQKLALFLNDKSKQELISREKKDRRDFEKIAALASRMGLYSHMYAKVVVFSKVPLPNYRYDLDDRRPQREVCMPFTLLRRVGAYLGEYLSQKSKVKGSFPDLSLERTSSNSSISTDEGFFEQPEPLPSSKAVVEKILWQRSLQMLDQQQTWQESPEGRRMLEFRRSLPAYKEKEAILSVISKNQVVIISGETGCGKTTQIPQFILESETESLHGAVCNIICTQPRRISAMSVSERIALERGEKLGESVGYKVRFEGMKGKDTRLLFCTTGILLRRLLVDRNLKGVTHVIVDEIHERGMNEDFLLIVLKDLLPRRPELRLILMSATLDAQLFSSYFDAAPIIKIPGFTYPVKSYFLEDILQMTGYRLTPYNQIDDYGQERMWKMSKQAPRKRKSQIASAVEDALRAADFKNYSPQTQESLLCWNPDCIGFNLIEYILSNICENERRGAVLVFMTGWDDISSLNDKLLAHPILGDPNRVLLLRCHGSMASSEQRLIFEEPEDGIRKIVLATNIAETSITINDVVFVLDCGKAKETSYDALNNTPCLLPSWISKVSALQRRGRAGRVQPGECYHLYPRCVYDAFAEYQLAEILRTPLQSLCLQIKSLKLGSISEFLSRALQSPELLAVQNAIEYLKIIGALDENEDLTILGRYLTMLPVEPKLGKMLILGAIFNCLDPILTIAAGLNVRDPFLTPLDKKDLAEAAKSQFAQDYSDHLALVRAYEGWKDAEVDQAGYEYCWKNFLSAQSMKAIDALRWEFLSLLKDIGLVDSNGTTCNAWSHDVHLIRAVICYGLYPGICSVVHNEKSFSLKTMEDGQVLLYSNSVNARETEIPYPWLVFNEKIKVNSVFLRDSTAVPDSVLLLFGGGISKGDADGHLKMLGGYLEFFMKPVVADMYLTIKRELDNLIQTKLHHPRMSIQTHHELISAVRLLISEEKSEGRFIFGRQVLKPSELMVVASQPALVSRTESGPGGDNSKNQLQTLLTRAGYAAPSYITQQLKNNKFRATVEFNGMQIIGQPCNNKKSAEKDAAAEALQWLIGGRQTGHEYINHVSMLLKKSKKDHS</sequence>
<evidence type="ECO:0000313" key="1">
    <source>
        <dbReference type="EMBL" id="KAI4313864.1"/>
    </source>
</evidence>
<gene>
    <name evidence="1" type="ORF">L6164_026811</name>
</gene>
<reference evidence="1 2" key="1">
    <citation type="journal article" date="2022" name="DNA Res.">
        <title>Chromosomal-level genome assembly of the orchid tree Bauhinia variegata (Leguminosae; Cercidoideae) supports the allotetraploid origin hypothesis of Bauhinia.</title>
        <authorList>
            <person name="Zhong Y."/>
            <person name="Chen Y."/>
            <person name="Zheng D."/>
            <person name="Pang J."/>
            <person name="Liu Y."/>
            <person name="Luo S."/>
            <person name="Meng S."/>
            <person name="Qian L."/>
            <person name="Wei D."/>
            <person name="Dai S."/>
            <person name="Zhou R."/>
        </authorList>
    </citation>
    <scope>NUCLEOTIDE SEQUENCE [LARGE SCALE GENOMIC DNA]</scope>
    <source>
        <strain evidence="1">BV-YZ2020</strain>
    </source>
</reference>
<accession>A0ACB9LSU7</accession>
<name>A0ACB9LSU7_BAUVA</name>
<keyword evidence="2" id="KW-1185">Reference proteome</keyword>